<evidence type="ECO:0000313" key="3">
    <source>
        <dbReference type="Proteomes" id="UP001244552"/>
    </source>
</evidence>
<dbReference type="RefSeq" id="WP_246513730.1">
    <property type="nucleotide sequence ID" value="NZ_JAGINO010000033.1"/>
</dbReference>
<accession>A0ABU0MUJ7</accession>
<dbReference type="PANTHER" id="PTHR34352">
    <property type="entry name" value="PROTEIN YHFA"/>
    <property type="match status" value="1"/>
</dbReference>
<sequence length="183" mass="19614">MRRILGSSAGRRKPGALPSPPLRQVAAAPSFARSAHQPQTKENIMKARVTWVDGKMFVGESGSGHAVVMDGAPESGGRNAGIRPMEMLLIGMGGCTCFDVVMILEKGRQQIIDCVAAIEAERADTDPKVFTKIHVHFTVSGRKLDPAKVERAIALSAEKYCSASIMLGQTATITHDFEVLEAP</sequence>
<feature type="region of interest" description="Disordered" evidence="1">
    <location>
        <begin position="1"/>
        <end position="22"/>
    </location>
</feature>
<evidence type="ECO:0000313" key="2">
    <source>
        <dbReference type="EMBL" id="MDQ0536853.1"/>
    </source>
</evidence>
<dbReference type="Gene3D" id="2.20.25.10">
    <property type="match status" value="1"/>
</dbReference>
<keyword evidence="3" id="KW-1185">Reference proteome</keyword>
<gene>
    <name evidence="2" type="ORF">QO018_005751</name>
</gene>
<dbReference type="InterPro" id="IPR036102">
    <property type="entry name" value="OsmC/Ohrsf"/>
</dbReference>
<dbReference type="SUPFAM" id="SSF82784">
    <property type="entry name" value="OsmC-like"/>
    <property type="match status" value="1"/>
</dbReference>
<dbReference type="InterPro" id="IPR015946">
    <property type="entry name" value="KH_dom-like_a/b"/>
</dbReference>
<protein>
    <submittedName>
        <fullName evidence="2">Redox protein</fullName>
    </submittedName>
</protein>
<name>A0ABU0MUJ7_9PROT</name>
<evidence type="ECO:0000256" key="1">
    <source>
        <dbReference type="SAM" id="MobiDB-lite"/>
    </source>
</evidence>
<comment type="caution">
    <text evidence="2">The sequence shown here is derived from an EMBL/GenBank/DDBJ whole genome shotgun (WGS) entry which is preliminary data.</text>
</comment>
<dbReference type="EMBL" id="JAUSVU010000033">
    <property type="protein sequence ID" value="MDQ0536853.1"/>
    <property type="molecule type" value="Genomic_DNA"/>
</dbReference>
<dbReference type="Proteomes" id="UP001244552">
    <property type="component" value="Unassembled WGS sequence"/>
</dbReference>
<dbReference type="InterPro" id="IPR003718">
    <property type="entry name" value="OsmC/Ohr_fam"/>
</dbReference>
<organism evidence="2 3">
    <name type="scientific">Azospirillum picis</name>
    <dbReference type="NCBI Taxonomy" id="488438"/>
    <lineage>
        <taxon>Bacteria</taxon>
        <taxon>Pseudomonadati</taxon>
        <taxon>Pseudomonadota</taxon>
        <taxon>Alphaproteobacteria</taxon>
        <taxon>Rhodospirillales</taxon>
        <taxon>Azospirillaceae</taxon>
        <taxon>Azospirillum</taxon>
    </lineage>
</organism>
<dbReference type="PANTHER" id="PTHR34352:SF1">
    <property type="entry name" value="PROTEIN YHFA"/>
    <property type="match status" value="1"/>
</dbReference>
<dbReference type="Pfam" id="PF02566">
    <property type="entry name" value="OsmC"/>
    <property type="match status" value="1"/>
</dbReference>
<dbReference type="Gene3D" id="3.30.300.20">
    <property type="match status" value="1"/>
</dbReference>
<dbReference type="NCBIfam" id="NF008009">
    <property type="entry name" value="PRK10738.1"/>
    <property type="match status" value="1"/>
</dbReference>
<proteinExistence type="predicted"/>
<reference evidence="2 3" key="1">
    <citation type="submission" date="2023-07" db="EMBL/GenBank/DDBJ databases">
        <title>Genomic Encyclopedia of Type Strains, Phase IV (KMG-IV): sequencing the most valuable type-strain genomes for metagenomic binning, comparative biology and taxonomic classification.</title>
        <authorList>
            <person name="Goeker M."/>
        </authorList>
    </citation>
    <scope>NUCLEOTIDE SEQUENCE [LARGE SCALE GENOMIC DNA]</scope>
    <source>
        <strain evidence="2 3">DSM 19922</strain>
    </source>
</reference>